<dbReference type="PANTHER" id="PTHR30329">
    <property type="entry name" value="STATOR ELEMENT OF FLAGELLAR MOTOR COMPLEX"/>
    <property type="match status" value="1"/>
</dbReference>
<keyword evidence="6" id="KW-1185">Reference proteome</keyword>
<dbReference type="PROSITE" id="PS51123">
    <property type="entry name" value="OMPA_2"/>
    <property type="match status" value="1"/>
</dbReference>
<dbReference type="CDD" id="cd07185">
    <property type="entry name" value="OmpA_C-like"/>
    <property type="match status" value="1"/>
</dbReference>
<evidence type="ECO:0000313" key="5">
    <source>
        <dbReference type="EMBL" id="NPD93182.1"/>
    </source>
</evidence>
<evidence type="ECO:0000259" key="4">
    <source>
        <dbReference type="PROSITE" id="PS51123"/>
    </source>
</evidence>
<dbReference type="PANTHER" id="PTHR30329:SF21">
    <property type="entry name" value="LIPOPROTEIN YIAD-RELATED"/>
    <property type="match status" value="1"/>
</dbReference>
<dbReference type="Gene3D" id="3.30.1330.60">
    <property type="entry name" value="OmpA-like domain"/>
    <property type="match status" value="1"/>
</dbReference>
<keyword evidence="1" id="KW-0472">Membrane</keyword>
<comment type="caution">
    <text evidence="5">The sequence shown here is derived from an EMBL/GenBank/DDBJ whole genome shotgun (WGS) entry which is preliminary data.</text>
</comment>
<evidence type="ECO:0000313" key="6">
    <source>
        <dbReference type="Proteomes" id="UP000714420"/>
    </source>
</evidence>
<reference evidence="5 6" key="1">
    <citation type="submission" date="2020-05" db="EMBL/GenBank/DDBJ databases">
        <title>Distinct polysaccharide utilization as determinants for interspecies competition between intestinal Prevotella spp.</title>
        <authorList>
            <person name="Galvez E.J.C."/>
            <person name="Iljazovic A."/>
            <person name="Strowig T."/>
        </authorList>
    </citation>
    <scope>NUCLEOTIDE SEQUENCE [LARGE SCALE GENOMIC DNA]</scope>
    <source>
        <strain evidence="5 6">PMUR</strain>
    </source>
</reference>
<dbReference type="RefSeq" id="WP_172277348.1">
    <property type="nucleotide sequence ID" value="NZ_CASGMU010000022.1"/>
</dbReference>
<dbReference type="InterPro" id="IPR050330">
    <property type="entry name" value="Bact_OuterMem_StrucFunc"/>
</dbReference>
<dbReference type="EMBL" id="JABKKF010000018">
    <property type="protein sequence ID" value="NPD93182.1"/>
    <property type="molecule type" value="Genomic_DNA"/>
</dbReference>
<accession>A0ABX2ARL3</accession>
<dbReference type="Pfam" id="PF00691">
    <property type="entry name" value="OmpA"/>
    <property type="match status" value="1"/>
</dbReference>
<dbReference type="InterPro" id="IPR036737">
    <property type="entry name" value="OmpA-like_sf"/>
</dbReference>
<dbReference type="InterPro" id="IPR006665">
    <property type="entry name" value="OmpA-like"/>
</dbReference>
<dbReference type="Gene3D" id="2.40.160.20">
    <property type="match status" value="1"/>
</dbReference>
<evidence type="ECO:0000256" key="2">
    <source>
        <dbReference type="SAM" id="MobiDB-lite"/>
    </source>
</evidence>
<organism evidence="5 6">
    <name type="scientific">Xylanibacter muris</name>
    <dbReference type="NCBI Taxonomy" id="2736290"/>
    <lineage>
        <taxon>Bacteria</taxon>
        <taxon>Pseudomonadati</taxon>
        <taxon>Bacteroidota</taxon>
        <taxon>Bacteroidia</taxon>
        <taxon>Bacteroidales</taxon>
        <taxon>Prevotellaceae</taxon>
        <taxon>Xylanibacter</taxon>
    </lineage>
</organism>
<feature type="chain" id="PRO_5047111730" evidence="3">
    <location>
        <begin position="23"/>
        <end position="375"/>
    </location>
</feature>
<dbReference type="Proteomes" id="UP000714420">
    <property type="component" value="Unassembled WGS sequence"/>
</dbReference>
<evidence type="ECO:0000256" key="1">
    <source>
        <dbReference type="PROSITE-ProRule" id="PRU00473"/>
    </source>
</evidence>
<name>A0ABX2ARL3_9BACT</name>
<evidence type="ECO:0000256" key="3">
    <source>
        <dbReference type="SAM" id="SignalP"/>
    </source>
</evidence>
<keyword evidence="3" id="KW-0732">Signal</keyword>
<feature type="region of interest" description="Disordered" evidence="2">
    <location>
        <begin position="228"/>
        <end position="255"/>
    </location>
</feature>
<proteinExistence type="predicted"/>
<feature type="signal peptide" evidence="3">
    <location>
        <begin position="1"/>
        <end position="22"/>
    </location>
</feature>
<sequence length="375" mass="41405">MTHINIIKAILCASIATTAANAQQKENVATKEFNPHAYIQIQGGEQYTLAEANFNDLISPNIQVAGGYRLKPWLGIRLSVGAWQSKGGFNGYRRNGMPGNVTYKYNYVAPAADITLDLSNIIYGYNPNRTLSVSAFIGAGANIGFSNNEANDINSQGYKMAYIWDGTKVRATARGGIGLDFRVSDAISLGMEANANILNDHYNSKKAGNADWYFNLLAGIKVNIGKTTRKTAPTPPPTIVTEQNEPEVKEERPIQETPAPVEETKKETEMHRDIFFKINSSEINGEGEKKIAELAEFLKENKDATLYVTGYADAKTGNDAINNRLSRQRAEAVKNVLTGKHKIEGNRIKSRHEGSRIQPFAENDMNRVSICITRR</sequence>
<gene>
    <name evidence="5" type="ORF">HPS56_12740</name>
</gene>
<dbReference type="SUPFAM" id="SSF103088">
    <property type="entry name" value="OmpA-like"/>
    <property type="match status" value="1"/>
</dbReference>
<feature type="domain" description="OmpA-like" evidence="4">
    <location>
        <begin position="263"/>
        <end position="375"/>
    </location>
</feature>
<protein>
    <submittedName>
        <fullName evidence="5">OmpA family protein</fullName>
    </submittedName>
</protein>